<evidence type="ECO:0000313" key="13">
    <source>
        <dbReference type="EMBL" id="RLE11364.1"/>
    </source>
</evidence>
<accession>A0A662D6G4</accession>
<dbReference type="HAMAP" id="MF_00165">
    <property type="entry name" value="Thymidylate_kinase"/>
    <property type="match status" value="1"/>
</dbReference>
<dbReference type="PANTHER" id="PTHR10344:SF4">
    <property type="entry name" value="UMP-CMP KINASE 2, MITOCHONDRIAL"/>
    <property type="match status" value="1"/>
</dbReference>
<evidence type="ECO:0000256" key="10">
    <source>
        <dbReference type="ARBA" id="ARBA00057735"/>
    </source>
</evidence>
<dbReference type="SUPFAM" id="SSF52540">
    <property type="entry name" value="P-loop containing nucleoside triphosphate hydrolases"/>
    <property type="match status" value="1"/>
</dbReference>
<dbReference type="CDD" id="cd01672">
    <property type="entry name" value="TMPK"/>
    <property type="match status" value="1"/>
</dbReference>
<protein>
    <recommendedName>
        <fullName evidence="3 11">Thymidylate kinase</fullName>
        <ecNumber evidence="2 11">2.7.4.9</ecNumber>
    </recommendedName>
    <alternativeName>
        <fullName evidence="11">dTMP kinase</fullName>
    </alternativeName>
</protein>
<dbReference type="GO" id="GO:0005829">
    <property type="term" value="C:cytosol"/>
    <property type="evidence" value="ECO:0007669"/>
    <property type="project" value="TreeGrafter"/>
</dbReference>
<dbReference type="InterPro" id="IPR039430">
    <property type="entry name" value="Thymidylate_kin-like_dom"/>
</dbReference>
<comment type="caution">
    <text evidence="11">Lacks conserved residue(s) required for the propagation of feature annotation.</text>
</comment>
<organism evidence="13 14">
    <name type="scientific">Aerophobetes bacterium</name>
    <dbReference type="NCBI Taxonomy" id="2030807"/>
    <lineage>
        <taxon>Bacteria</taxon>
        <taxon>Candidatus Aerophobota</taxon>
    </lineage>
</organism>
<dbReference type="Pfam" id="PF02223">
    <property type="entry name" value="Thymidylate_kin"/>
    <property type="match status" value="1"/>
</dbReference>
<comment type="caution">
    <text evidence="13">The sequence shown here is derived from an EMBL/GenBank/DDBJ whole genome shotgun (WGS) entry which is preliminary data.</text>
</comment>
<dbReference type="NCBIfam" id="TIGR00041">
    <property type="entry name" value="DTMP_kinase"/>
    <property type="match status" value="1"/>
</dbReference>
<dbReference type="EC" id="2.7.4.9" evidence="2 11"/>
<dbReference type="GO" id="GO:0006227">
    <property type="term" value="P:dUDP biosynthetic process"/>
    <property type="evidence" value="ECO:0007669"/>
    <property type="project" value="TreeGrafter"/>
</dbReference>
<dbReference type="GO" id="GO:0006235">
    <property type="term" value="P:dTTP biosynthetic process"/>
    <property type="evidence" value="ECO:0007669"/>
    <property type="project" value="UniProtKB-UniRule"/>
</dbReference>
<gene>
    <name evidence="11" type="primary">tmk</name>
    <name evidence="13" type="ORF">DRJ04_08195</name>
</gene>
<keyword evidence="4 11" id="KW-0808">Transferase</keyword>
<dbReference type="PANTHER" id="PTHR10344">
    <property type="entry name" value="THYMIDYLATE KINASE"/>
    <property type="match status" value="1"/>
</dbReference>
<proteinExistence type="inferred from homology"/>
<dbReference type="EMBL" id="QMQA01000259">
    <property type="protein sequence ID" value="RLE11364.1"/>
    <property type="molecule type" value="Genomic_DNA"/>
</dbReference>
<dbReference type="GO" id="GO:0006233">
    <property type="term" value="P:dTDP biosynthetic process"/>
    <property type="evidence" value="ECO:0007669"/>
    <property type="project" value="InterPro"/>
</dbReference>
<evidence type="ECO:0000256" key="8">
    <source>
        <dbReference type="ARBA" id="ARBA00022840"/>
    </source>
</evidence>
<dbReference type="InterPro" id="IPR018094">
    <property type="entry name" value="Thymidylate_kinase"/>
</dbReference>
<keyword evidence="5 11" id="KW-0545">Nucleotide biosynthesis</keyword>
<evidence type="ECO:0000256" key="6">
    <source>
        <dbReference type="ARBA" id="ARBA00022741"/>
    </source>
</evidence>
<keyword evidence="6 11" id="KW-0547">Nucleotide-binding</keyword>
<evidence type="ECO:0000313" key="14">
    <source>
        <dbReference type="Proteomes" id="UP000280417"/>
    </source>
</evidence>
<evidence type="ECO:0000256" key="11">
    <source>
        <dbReference type="HAMAP-Rule" id="MF_00165"/>
    </source>
</evidence>
<comment type="function">
    <text evidence="10 11">Phosphorylation of dTMP to form dTDP in both de novo and salvage pathways of dTTP synthesis.</text>
</comment>
<evidence type="ECO:0000256" key="1">
    <source>
        <dbReference type="ARBA" id="ARBA00009776"/>
    </source>
</evidence>
<dbReference type="GO" id="GO:0005524">
    <property type="term" value="F:ATP binding"/>
    <property type="evidence" value="ECO:0007669"/>
    <property type="project" value="UniProtKB-UniRule"/>
</dbReference>
<dbReference type="InterPro" id="IPR027417">
    <property type="entry name" value="P-loop_NTPase"/>
</dbReference>
<evidence type="ECO:0000256" key="2">
    <source>
        <dbReference type="ARBA" id="ARBA00012980"/>
    </source>
</evidence>
<evidence type="ECO:0000256" key="5">
    <source>
        <dbReference type="ARBA" id="ARBA00022727"/>
    </source>
</evidence>
<dbReference type="AlphaFoldDB" id="A0A662D6G4"/>
<evidence type="ECO:0000259" key="12">
    <source>
        <dbReference type="Pfam" id="PF02223"/>
    </source>
</evidence>
<dbReference type="Proteomes" id="UP000280417">
    <property type="component" value="Unassembled WGS sequence"/>
</dbReference>
<sequence length="204" mass="23252">MFISFEGIDKSGKTTQAKLLADFLVDRNCSVVLTKEPGGTALGEKIKKIILEDRRVDPLTELFLYLADRAQHVQEVIKPALKQGKIVISDRYIDASLAYQGYGRGLSIELIDKLNKKATGGIEPDITFLLDLEPEKAFLRTKKVDRIERENLSFHKRVREGYLEIARASPRRMRVVRADMSSVEIHKIIKNVICKDFFPSLDEF</sequence>
<keyword evidence="8 11" id="KW-0067">ATP-binding</keyword>
<reference evidence="13 14" key="1">
    <citation type="submission" date="2018-06" db="EMBL/GenBank/DDBJ databases">
        <title>Extensive metabolic versatility and redundancy in microbially diverse, dynamic hydrothermal sediments.</title>
        <authorList>
            <person name="Dombrowski N."/>
            <person name="Teske A."/>
            <person name="Baker B.J."/>
        </authorList>
    </citation>
    <scope>NUCLEOTIDE SEQUENCE [LARGE SCALE GENOMIC DNA]</scope>
    <source>
        <strain evidence="13">B3_G15</strain>
    </source>
</reference>
<evidence type="ECO:0000256" key="7">
    <source>
        <dbReference type="ARBA" id="ARBA00022777"/>
    </source>
</evidence>
<dbReference type="GO" id="GO:0004798">
    <property type="term" value="F:dTMP kinase activity"/>
    <property type="evidence" value="ECO:0007669"/>
    <property type="project" value="UniProtKB-UniRule"/>
</dbReference>
<evidence type="ECO:0000256" key="3">
    <source>
        <dbReference type="ARBA" id="ARBA00017144"/>
    </source>
</evidence>
<dbReference type="FunFam" id="3.40.50.300:FF:000225">
    <property type="entry name" value="Thymidylate kinase"/>
    <property type="match status" value="1"/>
</dbReference>
<evidence type="ECO:0000256" key="4">
    <source>
        <dbReference type="ARBA" id="ARBA00022679"/>
    </source>
</evidence>
<feature type="domain" description="Thymidylate kinase-like" evidence="12">
    <location>
        <begin position="5"/>
        <end position="187"/>
    </location>
</feature>
<evidence type="ECO:0000256" key="9">
    <source>
        <dbReference type="ARBA" id="ARBA00048743"/>
    </source>
</evidence>
<keyword evidence="7 11" id="KW-0418">Kinase</keyword>
<dbReference type="Gene3D" id="3.40.50.300">
    <property type="entry name" value="P-loop containing nucleotide triphosphate hydrolases"/>
    <property type="match status" value="1"/>
</dbReference>
<comment type="similarity">
    <text evidence="1 11">Belongs to the thymidylate kinase family.</text>
</comment>
<comment type="catalytic activity">
    <reaction evidence="9 11">
        <text>dTMP + ATP = dTDP + ADP</text>
        <dbReference type="Rhea" id="RHEA:13517"/>
        <dbReference type="ChEBI" id="CHEBI:30616"/>
        <dbReference type="ChEBI" id="CHEBI:58369"/>
        <dbReference type="ChEBI" id="CHEBI:63528"/>
        <dbReference type="ChEBI" id="CHEBI:456216"/>
        <dbReference type="EC" id="2.7.4.9"/>
    </reaction>
</comment>
<name>A0A662D6G4_UNCAE</name>